<dbReference type="SUPFAM" id="SSF48498">
    <property type="entry name" value="Tetracyclin repressor-like, C-terminal domain"/>
    <property type="match status" value="1"/>
</dbReference>
<dbReference type="GO" id="GO:0003677">
    <property type="term" value="F:DNA binding"/>
    <property type="evidence" value="ECO:0007669"/>
    <property type="project" value="UniProtKB-UniRule"/>
</dbReference>
<evidence type="ECO:0000259" key="5">
    <source>
        <dbReference type="PROSITE" id="PS50977"/>
    </source>
</evidence>
<evidence type="ECO:0000313" key="6">
    <source>
        <dbReference type="EMBL" id="BCL27039.1"/>
    </source>
</evidence>
<evidence type="ECO:0000313" key="7">
    <source>
        <dbReference type="Proteomes" id="UP000516444"/>
    </source>
</evidence>
<dbReference type="Gene3D" id="1.10.357.10">
    <property type="entry name" value="Tetracycline Repressor, domain 2"/>
    <property type="match status" value="1"/>
</dbReference>
<evidence type="ECO:0000256" key="4">
    <source>
        <dbReference type="PROSITE-ProRule" id="PRU00335"/>
    </source>
</evidence>
<feature type="domain" description="HTH tetR-type" evidence="5">
    <location>
        <begin position="19"/>
        <end position="79"/>
    </location>
</feature>
<dbReference type="InterPro" id="IPR001647">
    <property type="entry name" value="HTH_TetR"/>
</dbReference>
<evidence type="ECO:0000256" key="3">
    <source>
        <dbReference type="ARBA" id="ARBA00023163"/>
    </source>
</evidence>
<dbReference type="KEGG" id="sgm:GCM10017557_18980"/>
<dbReference type="Pfam" id="PF00440">
    <property type="entry name" value="TetR_N"/>
    <property type="match status" value="1"/>
</dbReference>
<dbReference type="EMBL" id="AP023440">
    <property type="protein sequence ID" value="BCL27039.1"/>
    <property type="molecule type" value="Genomic_DNA"/>
</dbReference>
<dbReference type="PRINTS" id="PR00455">
    <property type="entry name" value="HTHTETR"/>
</dbReference>
<dbReference type="AlphaFoldDB" id="A0A7G1NVW8"/>
<keyword evidence="2 4" id="KW-0238">DNA-binding</keyword>
<dbReference type="PANTHER" id="PTHR47506:SF3">
    <property type="entry name" value="HTH-TYPE TRANSCRIPTIONAL REGULATOR LMRA"/>
    <property type="match status" value="1"/>
</dbReference>
<sequence>MGVMSTETRNLPKLTAKGARTRARIVDAAARLIHERGVAATTLDDVRAAAEVSGSQLYHYFAGKEELLQAVIDHQADTILGNQREADLGSIEGLGAWRDMVIDQAKSTEAKGGCPLGSLSGQLAEADPEARALLAAGFDRWSATIGDGLRTLHAAGRLADETDPDDLAVTFLAALQGGLLLAQVHRDTRALETVLDTLIALASGGTAAPALPR</sequence>
<gene>
    <name evidence="6" type="ORF">GCM10017557_18980</name>
</gene>
<dbReference type="PROSITE" id="PS50977">
    <property type="entry name" value="HTH_TETR_2"/>
    <property type="match status" value="1"/>
</dbReference>
<keyword evidence="1" id="KW-0805">Transcription regulation</keyword>
<protein>
    <submittedName>
        <fullName evidence="6">Transcriptional regulator</fullName>
    </submittedName>
</protein>
<dbReference type="InterPro" id="IPR011075">
    <property type="entry name" value="TetR_C"/>
</dbReference>
<dbReference type="SUPFAM" id="SSF46689">
    <property type="entry name" value="Homeodomain-like"/>
    <property type="match status" value="1"/>
</dbReference>
<name>A0A7G1NVW8_9ACTN</name>
<dbReference type="InterPro" id="IPR009057">
    <property type="entry name" value="Homeodomain-like_sf"/>
</dbReference>
<accession>A0A7G1NVW8</accession>
<dbReference type="PANTHER" id="PTHR47506">
    <property type="entry name" value="TRANSCRIPTIONAL REGULATORY PROTEIN"/>
    <property type="match status" value="1"/>
</dbReference>
<evidence type="ECO:0000256" key="1">
    <source>
        <dbReference type="ARBA" id="ARBA00023015"/>
    </source>
</evidence>
<reference evidence="6 7" key="1">
    <citation type="journal article" date="2014" name="Int. J. Syst. Evol. Microbiol.">
        <title>Complete genome sequence of Corynebacterium casei LMG S-19264T (=DSM 44701T), isolated from a smear-ripened cheese.</title>
        <authorList>
            <consortium name="US DOE Joint Genome Institute (JGI-PGF)"/>
            <person name="Walter F."/>
            <person name="Albersmeier A."/>
            <person name="Kalinowski J."/>
            <person name="Ruckert C."/>
        </authorList>
    </citation>
    <scope>NUCLEOTIDE SEQUENCE [LARGE SCALE GENOMIC DNA]</scope>
    <source>
        <strain evidence="6 7">JCM 4677</strain>
    </source>
</reference>
<dbReference type="Pfam" id="PF16925">
    <property type="entry name" value="TetR_C_13"/>
    <property type="match status" value="1"/>
</dbReference>
<keyword evidence="3" id="KW-0804">Transcription</keyword>
<organism evidence="6 7">
    <name type="scientific">Streptomyces aurantiacus</name>
    <dbReference type="NCBI Taxonomy" id="47760"/>
    <lineage>
        <taxon>Bacteria</taxon>
        <taxon>Bacillati</taxon>
        <taxon>Actinomycetota</taxon>
        <taxon>Actinomycetes</taxon>
        <taxon>Kitasatosporales</taxon>
        <taxon>Streptomycetaceae</taxon>
        <taxon>Streptomyces</taxon>
        <taxon>Streptomyces aurantiacus group</taxon>
    </lineage>
</organism>
<evidence type="ECO:0000256" key="2">
    <source>
        <dbReference type="ARBA" id="ARBA00023125"/>
    </source>
</evidence>
<keyword evidence="7" id="KW-1185">Reference proteome</keyword>
<dbReference type="Proteomes" id="UP000516444">
    <property type="component" value="Chromosome"/>
</dbReference>
<feature type="DNA-binding region" description="H-T-H motif" evidence="4">
    <location>
        <begin position="42"/>
        <end position="61"/>
    </location>
</feature>
<proteinExistence type="predicted"/>
<dbReference type="InterPro" id="IPR036271">
    <property type="entry name" value="Tet_transcr_reg_TetR-rel_C_sf"/>
</dbReference>